<dbReference type="EMBL" id="JRMQ02000002">
    <property type="protein sequence ID" value="TLE02808.1"/>
    <property type="molecule type" value="Genomic_DNA"/>
</dbReference>
<dbReference type="OrthoDB" id="5329581at2"/>
<dbReference type="STRING" id="425400.LS65_09350"/>
<feature type="signal peptide" evidence="2">
    <location>
        <begin position="1"/>
        <end position="20"/>
    </location>
</feature>
<feature type="compositionally biased region" description="Basic and acidic residues" evidence="1">
    <location>
        <begin position="37"/>
        <end position="57"/>
    </location>
</feature>
<keyword evidence="2" id="KW-0732">Signal</keyword>
<accession>A0A4U8TUS4</accession>
<dbReference type="RefSeq" id="WP_034363671.1">
    <property type="nucleotide sequence ID" value="NZ_CAJUDB010000001.1"/>
</dbReference>
<comment type="caution">
    <text evidence="3">The sequence shown here is derived from an EMBL/GenBank/DDBJ whole genome shotgun (WGS) entry which is preliminary data.</text>
</comment>
<keyword evidence="4" id="KW-1185">Reference proteome</keyword>
<evidence type="ECO:0000313" key="3">
    <source>
        <dbReference type="EMBL" id="TLE02808.1"/>
    </source>
</evidence>
<reference evidence="3 4" key="1">
    <citation type="journal article" date="2014" name="Genome Announc.">
        <title>Draft genome sequences of eight enterohepatic helicobacter species isolated from both laboratory and wild rodents.</title>
        <authorList>
            <person name="Sheh A."/>
            <person name="Shen Z."/>
            <person name="Fox J.G."/>
        </authorList>
    </citation>
    <scope>NUCLEOTIDE SEQUENCE [LARGE SCALE GENOMIC DNA]</scope>
    <source>
        <strain evidence="3 4">MIT 01-6451</strain>
    </source>
</reference>
<evidence type="ECO:0000313" key="4">
    <source>
        <dbReference type="Proteomes" id="UP000029707"/>
    </source>
</evidence>
<dbReference type="AlphaFoldDB" id="A0A4U8TUS4"/>
<organism evidence="3 4">
    <name type="scientific">Helicobacter japonicus</name>
    <dbReference type="NCBI Taxonomy" id="425400"/>
    <lineage>
        <taxon>Bacteria</taxon>
        <taxon>Pseudomonadati</taxon>
        <taxon>Campylobacterota</taxon>
        <taxon>Epsilonproteobacteria</taxon>
        <taxon>Campylobacterales</taxon>
        <taxon>Helicobacteraceae</taxon>
        <taxon>Helicobacter</taxon>
    </lineage>
</organism>
<evidence type="ECO:0008006" key="5">
    <source>
        <dbReference type="Google" id="ProtNLM"/>
    </source>
</evidence>
<evidence type="ECO:0000256" key="1">
    <source>
        <dbReference type="SAM" id="MobiDB-lite"/>
    </source>
</evidence>
<protein>
    <recommendedName>
        <fullName evidence="5">DUF1104 domain-containing protein</fullName>
    </recommendedName>
</protein>
<feature type="region of interest" description="Disordered" evidence="1">
    <location>
        <begin position="37"/>
        <end position="69"/>
    </location>
</feature>
<evidence type="ECO:0000256" key="2">
    <source>
        <dbReference type="SAM" id="SignalP"/>
    </source>
</evidence>
<dbReference type="Proteomes" id="UP000029707">
    <property type="component" value="Unassembled WGS sequence"/>
</dbReference>
<name>A0A4U8TUS4_9HELI</name>
<proteinExistence type="predicted"/>
<gene>
    <name evidence="3" type="ORF">LS65_002475</name>
</gene>
<feature type="chain" id="PRO_5020541144" description="DUF1104 domain-containing protein" evidence="2">
    <location>
        <begin position="21"/>
        <end position="69"/>
    </location>
</feature>
<sequence length="69" mass="7774">MKKLFIIAMGIIFSASMANAFDFKGETYGNGKNTKEVASAKKKEMKPSTKSELDKKKKEAIKKQMQKQN</sequence>
<dbReference type="GeneID" id="82320620"/>